<reference evidence="2" key="2">
    <citation type="submission" date="2024-04" db="UniProtKB">
        <authorList>
            <consortium name="Ensembl"/>
        </authorList>
    </citation>
    <scope>IDENTIFICATION</scope>
</reference>
<feature type="compositionally biased region" description="Polar residues" evidence="1">
    <location>
        <begin position="206"/>
        <end position="215"/>
    </location>
</feature>
<name>G3P284_GASAC</name>
<sequence length="243" mass="27742">MEQQNSSPVFVSGHANVVLHTTALKAKVMLWTDVSYHEMEEMDQMQSIPDLERCLCSVLGVHLPEPKRGVLLEMYVQAVLFGRECNFKKEQTSALLSIMKSIHEANIETPLNNIEQCVEYAMDLLLCHSVRRPPFSINIFSFEEVGCILKYIHNSYVRHYKLYKYIFTKQVKLDLSLTYSDQDEPTKTDSSAPEVENLMEKATEAAPTTESSPQTEEAEGTKLGYSEQEALTEHEVREQMVLV</sequence>
<dbReference type="FunCoup" id="G3P284">
    <property type="interactions" value="19"/>
</dbReference>
<dbReference type="eggNOG" id="ENOG502RXPT">
    <property type="taxonomic scope" value="Eukaryota"/>
</dbReference>
<accession>G3P284</accession>
<reference evidence="2" key="1">
    <citation type="submission" date="2006-01" db="EMBL/GenBank/DDBJ databases">
        <authorList>
            <person name="Lindblad-Toh K."/>
            <person name="Mauceli E."/>
            <person name="Grabherr M."/>
            <person name="Chang J.L."/>
            <person name="Lander E.S."/>
        </authorList>
    </citation>
    <scope>NUCLEOTIDE SEQUENCE [LARGE SCALE GENOMIC DNA]</scope>
</reference>
<protein>
    <submittedName>
        <fullName evidence="2">Uncharacterized protein</fullName>
    </submittedName>
</protein>
<dbReference type="Ensembl" id="ENSGACT00000011731.1">
    <property type="protein sequence ID" value="ENSGACP00000011707.1"/>
    <property type="gene ID" value="ENSGACG00000008870.1"/>
</dbReference>
<organism evidence="2">
    <name type="scientific">Gasterosteus aculeatus</name>
    <name type="common">Three-spined stickleback</name>
    <dbReference type="NCBI Taxonomy" id="69293"/>
    <lineage>
        <taxon>Eukaryota</taxon>
        <taxon>Metazoa</taxon>
        <taxon>Chordata</taxon>
        <taxon>Craniata</taxon>
        <taxon>Vertebrata</taxon>
        <taxon>Euteleostomi</taxon>
        <taxon>Actinopterygii</taxon>
        <taxon>Neopterygii</taxon>
        <taxon>Teleostei</taxon>
        <taxon>Neoteleostei</taxon>
        <taxon>Acanthomorphata</taxon>
        <taxon>Eupercaria</taxon>
        <taxon>Perciformes</taxon>
        <taxon>Cottioidei</taxon>
        <taxon>Gasterosteales</taxon>
        <taxon>Gasterosteidae</taxon>
        <taxon>Gasterosteus</taxon>
    </lineage>
</organism>
<dbReference type="Pfam" id="PF14769">
    <property type="entry name" value="CLAMP"/>
    <property type="match status" value="1"/>
</dbReference>
<feature type="region of interest" description="Disordered" evidence="1">
    <location>
        <begin position="181"/>
        <end position="230"/>
    </location>
</feature>
<dbReference type="STRING" id="69293.ENSGACP00000011707"/>
<dbReference type="InParanoid" id="G3P284"/>
<dbReference type="InterPro" id="IPR032727">
    <property type="entry name" value="CLAMP"/>
</dbReference>
<dbReference type="PANTHER" id="PTHR28457:SF1">
    <property type="entry name" value="CILIA- AND FLAGELLA-ASSOCIATED PROTEIN 119"/>
    <property type="match status" value="1"/>
</dbReference>
<proteinExistence type="predicted"/>
<evidence type="ECO:0000256" key="1">
    <source>
        <dbReference type="SAM" id="MobiDB-lite"/>
    </source>
</evidence>
<dbReference type="OMA" id="CILKYIH"/>
<dbReference type="AlphaFoldDB" id="G3P284"/>
<evidence type="ECO:0000313" key="2">
    <source>
        <dbReference type="Ensembl" id="ENSGACP00000011707.1"/>
    </source>
</evidence>
<dbReference type="Bgee" id="ENSGACG00000008870">
    <property type="expression patterns" value="Expressed in muscle tissue and 6 other cell types or tissues"/>
</dbReference>
<dbReference type="PANTHER" id="PTHR28457">
    <property type="entry name" value="COILED-COIL DOMAIN-CONTAINING PROTEIN 189"/>
    <property type="match status" value="1"/>
</dbReference>